<evidence type="ECO:0000313" key="10">
    <source>
        <dbReference type="Proteomes" id="UP000262073"/>
    </source>
</evidence>
<dbReference type="InterPro" id="IPR051205">
    <property type="entry name" value="UbiH/COQ6_monooxygenase"/>
</dbReference>
<dbReference type="KEGG" id="salm:D0Y50_14490"/>
<gene>
    <name evidence="9" type="ORF">D0Y50_14490</name>
</gene>
<evidence type="ECO:0000256" key="2">
    <source>
        <dbReference type="ARBA" id="ARBA00004749"/>
    </source>
</evidence>
<dbReference type="PROSITE" id="PS01304">
    <property type="entry name" value="UBIH"/>
    <property type="match status" value="1"/>
</dbReference>
<evidence type="ECO:0000256" key="6">
    <source>
        <dbReference type="ARBA" id="ARBA00023002"/>
    </source>
</evidence>
<evidence type="ECO:0000313" key="9">
    <source>
        <dbReference type="EMBL" id="AXR07452.1"/>
    </source>
</evidence>
<evidence type="ECO:0000259" key="8">
    <source>
        <dbReference type="Pfam" id="PF01494"/>
    </source>
</evidence>
<dbReference type="InterPro" id="IPR002938">
    <property type="entry name" value="FAD-bd"/>
</dbReference>
<dbReference type="Proteomes" id="UP000262073">
    <property type="component" value="Chromosome"/>
</dbReference>
<dbReference type="GO" id="GO:0006744">
    <property type="term" value="P:ubiquinone biosynthetic process"/>
    <property type="evidence" value="ECO:0007669"/>
    <property type="project" value="UniProtKB-UniPathway"/>
</dbReference>
<comment type="pathway">
    <text evidence="2">Cofactor biosynthesis; ubiquinone biosynthesis.</text>
</comment>
<dbReference type="PANTHER" id="PTHR43876">
    <property type="entry name" value="UBIQUINONE BIOSYNTHESIS MONOOXYGENASE COQ6, MITOCHONDRIAL"/>
    <property type="match status" value="1"/>
</dbReference>
<keyword evidence="7" id="KW-0503">Monooxygenase</keyword>
<dbReference type="InterPro" id="IPR036188">
    <property type="entry name" value="FAD/NAD-bd_sf"/>
</dbReference>
<dbReference type="PRINTS" id="PR00420">
    <property type="entry name" value="RNGMNOXGNASE"/>
</dbReference>
<organism evidence="9 10">
    <name type="scientific">Salinimonas sediminis</name>
    <dbReference type="NCBI Taxonomy" id="2303538"/>
    <lineage>
        <taxon>Bacteria</taxon>
        <taxon>Pseudomonadati</taxon>
        <taxon>Pseudomonadota</taxon>
        <taxon>Gammaproteobacteria</taxon>
        <taxon>Alteromonadales</taxon>
        <taxon>Alteromonadaceae</taxon>
        <taxon>Alteromonas/Salinimonas group</taxon>
        <taxon>Salinimonas</taxon>
    </lineage>
</organism>
<dbReference type="RefSeq" id="WP_117317605.1">
    <property type="nucleotide sequence ID" value="NZ_CP031769.1"/>
</dbReference>
<keyword evidence="4" id="KW-0285">Flavoprotein</keyword>
<keyword evidence="5" id="KW-0274">FAD</keyword>
<sequence>MQKVDIAIVGAGMVGLTLAAALANSALRVAVISQAPLAAPIPDQPLLRVSAINQVNQQALAELGVWQRLPDKRVAGYRHMHVWDKDSFGHIHFHASDLSTDNLGYIIENQVLTNALAEQVDSLANVVSIQAGVDKILTGEQETMLMLDNDDVIACQLLVGADGANSMVRRHAGFPITFRDYAHNAIVATVKTAQPHGATARQVFTPQGPLALLPLADPHLCSIVWSQQTARAEALMQQEEQAFAQTLTATINSALGPVTLASERHMFTLTMRYARQWADNGVVIVGDAAHTIHPLAGQGANLGMQDALALAVHLQNLQQQGKNISRHRYLRAFERARKTEAMKMVAAMDGFKHLFEGNNPLKKLVRSSGLAFTNQLPAVKRKLIEQAMGW</sequence>
<evidence type="ECO:0000256" key="1">
    <source>
        <dbReference type="ARBA" id="ARBA00001974"/>
    </source>
</evidence>
<accession>A0A346NPJ5</accession>
<dbReference type="GO" id="GO:0071949">
    <property type="term" value="F:FAD binding"/>
    <property type="evidence" value="ECO:0007669"/>
    <property type="project" value="InterPro"/>
</dbReference>
<dbReference type="InterPro" id="IPR018168">
    <property type="entry name" value="Ubi_Hdrlase_CS"/>
</dbReference>
<evidence type="ECO:0000256" key="3">
    <source>
        <dbReference type="ARBA" id="ARBA00005349"/>
    </source>
</evidence>
<evidence type="ECO:0000256" key="5">
    <source>
        <dbReference type="ARBA" id="ARBA00022827"/>
    </source>
</evidence>
<dbReference type="Gene3D" id="3.50.50.60">
    <property type="entry name" value="FAD/NAD(P)-binding domain"/>
    <property type="match status" value="2"/>
</dbReference>
<feature type="domain" description="FAD-binding" evidence="8">
    <location>
        <begin position="3"/>
        <end position="345"/>
    </location>
</feature>
<keyword evidence="6" id="KW-0560">Oxidoreductase</keyword>
<evidence type="ECO:0000256" key="7">
    <source>
        <dbReference type="ARBA" id="ARBA00023033"/>
    </source>
</evidence>
<evidence type="ECO:0000256" key="4">
    <source>
        <dbReference type="ARBA" id="ARBA00022630"/>
    </source>
</evidence>
<keyword evidence="10" id="KW-1185">Reference proteome</keyword>
<proteinExistence type="inferred from homology"/>
<protein>
    <submittedName>
        <fullName evidence="9">FAD-dependent 2-octaprenylphenol hydroxylase</fullName>
    </submittedName>
</protein>
<dbReference type="InterPro" id="IPR010971">
    <property type="entry name" value="UbiH/COQ6"/>
</dbReference>
<dbReference type="UniPathway" id="UPA00232"/>
<dbReference type="SUPFAM" id="SSF51905">
    <property type="entry name" value="FAD/NAD(P)-binding domain"/>
    <property type="match status" value="1"/>
</dbReference>
<comment type="similarity">
    <text evidence="3">Belongs to the UbiH/COQ6 family.</text>
</comment>
<dbReference type="OrthoDB" id="9769565at2"/>
<reference evidence="9 10" key="1">
    <citation type="submission" date="2018-08" db="EMBL/GenBank/DDBJ databases">
        <title>Salinimonas sediminis sp. nov., a piezophilic bacterium isolated from a deep-sea sediment sample from the New Britain Trench.</title>
        <authorList>
            <person name="Cao J."/>
        </authorList>
    </citation>
    <scope>NUCLEOTIDE SEQUENCE [LARGE SCALE GENOMIC DNA]</scope>
    <source>
        <strain evidence="9 10">N102</strain>
    </source>
</reference>
<name>A0A346NPJ5_9ALTE</name>
<dbReference type="NCBIfam" id="TIGR01988">
    <property type="entry name" value="Ubi-OHases"/>
    <property type="match status" value="1"/>
</dbReference>
<dbReference type="PANTHER" id="PTHR43876:SF7">
    <property type="entry name" value="UBIQUINONE BIOSYNTHESIS MONOOXYGENASE COQ6, MITOCHONDRIAL"/>
    <property type="match status" value="1"/>
</dbReference>
<comment type="cofactor">
    <cofactor evidence="1">
        <name>FAD</name>
        <dbReference type="ChEBI" id="CHEBI:57692"/>
    </cofactor>
</comment>
<dbReference type="AlphaFoldDB" id="A0A346NPJ5"/>
<dbReference type="Pfam" id="PF01494">
    <property type="entry name" value="FAD_binding_3"/>
    <property type="match status" value="1"/>
</dbReference>
<dbReference type="EMBL" id="CP031769">
    <property type="protein sequence ID" value="AXR07452.1"/>
    <property type="molecule type" value="Genomic_DNA"/>
</dbReference>
<dbReference type="GO" id="GO:0019168">
    <property type="term" value="F:2-polyprenylphenol 6-hydroxylase activity"/>
    <property type="evidence" value="ECO:0007669"/>
    <property type="project" value="TreeGrafter"/>
</dbReference>